<protein>
    <recommendedName>
        <fullName evidence="4">Glutamyl-tRNA synthetase</fullName>
    </recommendedName>
</protein>
<dbReference type="PANTHER" id="PTHR41729">
    <property type="entry name" value="GLUTAMYL-TRNA SYNTHETASE"/>
    <property type="match status" value="1"/>
</dbReference>
<evidence type="ECO:0000313" key="2">
    <source>
        <dbReference type="EMBL" id="ODM22720.1"/>
    </source>
</evidence>
<accession>A0A1E3BP30</accession>
<dbReference type="Pfam" id="PF13875">
    <property type="entry name" value="DUF4202"/>
    <property type="match status" value="1"/>
</dbReference>
<evidence type="ECO:0000256" key="1">
    <source>
        <dbReference type="SAM" id="MobiDB-lite"/>
    </source>
</evidence>
<proteinExistence type="predicted"/>
<evidence type="ECO:0008006" key="4">
    <source>
        <dbReference type="Google" id="ProtNLM"/>
    </source>
</evidence>
<sequence>MTTPYEKALHQVDQAHSEDPRRIPYPNSSQPTSQQQQQDEIQETQNETIPYELHYATKMTQFLNKRQPNASELLRLAIRAQHLRRWEVPRDSYPMTKIGYHSWRNHLAKRQAELVVEICVKSGYTQDEAERVGALVRKEGLKRNPGEESETQVLEDVACLVFLDDQFEDFEKGIKDEEKVITILRKTWVKMSSKGHEMAIELSGEMSERARGLVQKALSG</sequence>
<feature type="region of interest" description="Disordered" evidence="1">
    <location>
        <begin position="1"/>
        <end position="42"/>
    </location>
</feature>
<dbReference type="PANTHER" id="PTHR41729:SF1">
    <property type="entry name" value="GLUTAMYL-TRNA SYNTHETASE"/>
    <property type="match status" value="1"/>
</dbReference>
<dbReference type="VEuPathDB" id="FungiDB:SI65_00309"/>
<keyword evidence="3" id="KW-1185">Reference proteome</keyword>
<feature type="compositionally biased region" description="Low complexity" evidence="1">
    <location>
        <begin position="26"/>
        <end position="42"/>
    </location>
</feature>
<dbReference type="EMBL" id="JXNT01000001">
    <property type="protein sequence ID" value="ODM22720.1"/>
    <property type="molecule type" value="Genomic_DNA"/>
</dbReference>
<dbReference type="STRING" id="573508.A0A1E3BP30"/>
<organism evidence="2 3">
    <name type="scientific">Aspergillus cristatus</name>
    <name type="common">Chinese Fuzhuan brick tea-fermentation fungus</name>
    <name type="synonym">Eurotium cristatum</name>
    <dbReference type="NCBI Taxonomy" id="573508"/>
    <lineage>
        <taxon>Eukaryota</taxon>
        <taxon>Fungi</taxon>
        <taxon>Dikarya</taxon>
        <taxon>Ascomycota</taxon>
        <taxon>Pezizomycotina</taxon>
        <taxon>Eurotiomycetes</taxon>
        <taxon>Eurotiomycetidae</taxon>
        <taxon>Eurotiales</taxon>
        <taxon>Aspergillaceae</taxon>
        <taxon>Aspergillus</taxon>
        <taxon>Aspergillus subgen. Aspergillus</taxon>
    </lineage>
</organism>
<feature type="compositionally biased region" description="Basic and acidic residues" evidence="1">
    <location>
        <begin position="7"/>
        <end position="22"/>
    </location>
</feature>
<dbReference type="OrthoDB" id="417697at2759"/>
<dbReference type="AlphaFoldDB" id="A0A1E3BP30"/>
<evidence type="ECO:0000313" key="3">
    <source>
        <dbReference type="Proteomes" id="UP000094569"/>
    </source>
</evidence>
<reference evidence="2 3" key="1">
    <citation type="journal article" date="2016" name="BMC Genomics">
        <title>Comparative genomic and transcriptomic analyses of the Fuzhuan brick tea-fermentation fungus Aspergillus cristatus.</title>
        <authorList>
            <person name="Ge Y."/>
            <person name="Wang Y."/>
            <person name="Liu Y."/>
            <person name="Tan Y."/>
            <person name="Ren X."/>
            <person name="Zhang X."/>
            <person name="Hyde K.D."/>
            <person name="Liu Y."/>
            <person name="Liu Z."/>
        </authorList>
    </citation>
    <scope>NUCLEOTIDE SEQUENCE [LARGE SCALE GENOMIC DNA]</scope>
    <source>
        <strain evidence="2 3">GZAAS20.1005</strain>
    </source>
</reference>
<dbReference type="Proteomes" id="UP000094569">
    <property type="component" value="Unassembled WGS sequence"/>
</dbReference>
<name>A0A1E3BP30_ASPCR</name>
<comment type="caution">
    <text evidence="2">The sequence shown here is derived from an EMBL/GenBank/DDBJ whole genome shotgun (WGS) entry which is preliminary data.</text>
</comment>
<dbReference type="InterPro" id="IPR025255">
    <property type="entry name" value="DUF4202"/>
</dbReference>
<gene>
    <name evidence="2" type="ORF">SI65_00309</name>
</gene>